<feature type="region of interest" description="Disordered" evidence="1">
    <location>
        <begin position="469"/>
        <end position="492"/>
    </location>
</feature>
<proteinExistence type="predicted"/>
<dbReference type="EMBL" id="SGPK01000090">
    <property type="protein sequence ID" value="THH08693.1"/>
    <property type="molecule type" value="Genomic_DNA"/>
</dbReference>
<comment type="caution">
    <text evidence="2">The sequence shown here is derived from an EMBL/GenBank/DDBJ whole genome shotgun (WGS) entry which is preliminary data.</text>
</comment>
<feature type="compositionally biased region" description="Acidic residues" evidence="1">
    <location>
        <begin position="483"/>
        <end position="492"/>
    </location>
</feature>
<dbReference type="Gene3D" id="3.80.10.10">
    <property type="entry name" value="Ribonuclease Inhibitor"/>
    <property type="match status" value="1"/>
</dbReference>
<dbReference type="SUPFAM" id="SSF52047">
    <property type="entry name" value="RNI-like"/>
    <property type="match status" value="1"/>
</dbReference>
<dbReference type="Gene3D" id="1.20.1280.50">
    <property type="match status" value="1"/>
</dbReference>
<keyword evidence="3" id="KW-1185">Reference proteome</keyword>
<dbReference type="Proteomes" id="UP000308199">
    <property type="component" value="Unassembled WGS sequence"/>
</dbReference>
<evidence type="ECO:0000313" key="3">
    <source>
        <dbReference type="Proteomes" id="UP000308199"/>
    </source>
</evidence>
<reference evidence="2 3" key="1">
    <citation type="submission" date="2019-02" db="EMBL/GenBank/DDBJ databases">
        <title>Genome sequencing of the rare red list fungi Phellinidium pouzarii.</title>
        <authorList>
            <person name="Buettner E."/>
            <person name="Kellner H."/>
        </authorList>
    </citation>
    <scope>NUCLEOTIDE SEQUENCE [LARGE SCALE GENOMIC DNA]</scope>
    <source>
        <strain evidence="2 3">DSM 108285</strain>
    </source>
</reference>
<dbReference type="InterPro" id="IPR032675">
    <property type="entry name" value="LRR_dom_sf"/>
</dbReference>
<sequence>MENSPIYRLPPELLNDIFLRCLPIKANFKPGSAPLLLTHVCRVWRTAALACPRLWTHIEVPDWQEAGPHVADLVELWLARAGSSAPLDIDIAMFDQDVQLFPTEEETATLYATLARMIDAFQPHRNRVHKFRGVFPESFMPAIGVGEMVNAEGIFCCGLLSDDMNEQNELPQMKLDLGPPRSGLRSLAICGCAANLQSISLQTQLTHIELIDLLPGGDLCQEAALELLSLPNLKSAVLDLSKYDKPDLRPPEERLVLTSLEILFVTWSFPADVSVLLDGVAAPKLTRLGLRGTPVTVQEPWQSLRAFLAASRATLQRLSLGDFSFIEIQLLDCLRQCPELVHLAINHTSIPDTVLHALTCTDDAWEMQLLPKLQILSIGVCSGFIVDSLTRFLKSRSTDVPPGISELDEVAIIYCDDITVRTRPLLEACGIKNLVLEVVDNDPVYPYARVVETHRELLSLLYELDTSEDLEDLENSEVLGETEGAEDEEENG</sequence>
<gene>
    <name evidence="2" type="ORF">EW145_g2534</name>
</gene>
<dbReference type="AlphaFoldDB" id="A0A4V3XD78"/>
<accession>A0A4V3XD78</accession>
<evidence type="ECO:0000256" key="1">
    <source>
        <dbReference type="SAM" id="MobiDB-lite"/>
    </source>
</evidence>
<organism evidence="2 3">
    <name type="scientific">Phellinidium pouzarii</name>
    <dbReference type="NCBI Taxonomy" id="167371"/>
    <lineage>
        <taxon>Eukaryota</taxon>
        <taxon>Fungi</taxon>
        <taxon>Dikarya</taxon>
        <taxon>Basidiomycota</taxon>
        <taxon>Agaricomycotina</taxon>
        <taxon>Agaricomycetes</taxon>
        <taxon>Hymenochaetales</taxon>
        <taxon>Hymenochaetaceae</taxon>
        <taxon>Phellinidium</taxon>
    </lineage>
</organism>
<name>A0A4V3XD78_9AGAM</name>
<protein>
    <submittedName>
        <fullName evidence="2">Uncharacterized protein</fullName>
    </submittedName>
</protein>
<evidence type="ECO:0000313" key="2">
    <source>
        <dbReference type="EMBL" id="THH08693.1"/>
    </source>
</evidence>
<dbReference type="OrthoDB" id="3139399at2759"/>